<reference evidence="3 4" key="1">
    <citation type="submission" date="2020-03" db="EMBL/GenBank/DDBJ databases">
        <title>Draft Genome Sequence of Cudoniella acicularis.</title>
        <authorList>
            <person name="Buettner E."/>
            <person name="Kellner H."/>
        </authorList>
    </citation>
    <scope>NUCLEOTIDE SEQUENCE [LARGE SCALE GENOMIC DNA]</scope>
    <source>
        <strain evidence="3 4">DSM 108380</strain>
    </source>
</reference>
<sequence length="261" mass="29193">MSEAETTGSISNICIGNAQRKLKETPSGLILVPRPSGNYLVDDSVIAGPQNRNTTTIGRDEELLSQVATLGETWQHMCKGEFESLKAIYSVPPYFAPKSHAWRKYARNGTGNVDTYFLLAEFRDVGQQPTDPVKLVTRLAGMHQRSVSPPGKFDFHISTCHAKITQVVNSWEESWCVLYTKHLGHVMGLAKPILQWPKFDVVCKLTLEKVVPRLLLPLQSDDRVLKPSIPHGDCWDGNTAMDMKTSEAFVFDVCSFYGHKE</sequence>
<evidence type="ECO:0000256" key="1">
    <source>
        <dbReference type="ARBA" id="ARBA00011961"/>
    </source>
</evidence>
<dbReference type="Proteomes" id="UP000566819">
    <property type="component" value="Unassembled WGS sequence"/>
</dbReference>
<dbReference type="PANTHER" id="PTHR12149">
    <property type="entry name" value="FRUCTOSAMINE 3 KINASE-RELATED PROTEIN"/>
    <property type="match status" value="1"/>
</dbReference>
<dbReference type="Pfam" id="PF03881">
    <property type="entry name" value="Fructosamin_kin"/>
    <property type="match status" value="1"/>
</dbReference>
<dbReference type="GO" id="GO:0102193">
    <property type="term" value="F:protein-ribulosamine 3-kinase activity"/>
    <property type="evidence" value="ECO:0007669"/>
    <property type="project" value="UniProtKB-EC"/>
</dbReference>
<keyword evidence="4" id="KW-1185">Reference proteome</keyword>
<comment type="caution">
    <text evidence="3">The sequence shown here is derived from an EMBL/GenBank/DDBJ whole genome shotgun (WGS) entry which is preliminary data.</text>
</comment>
<dbReference type="EC" id="2.7.1.172" evidence="1"/>
<evidence type="ECO:0000313" key="4">
    <source>
        <dbReference type="Proteomes" id="UP000566819"/>
    </source>
</evidence>
<dbReference type="InterPro" id="IPR011009">
    <property type="entry name" value="Kinase-like_dom_sf"/>
</dbReference>
<accession>A0A8H4QVY1</accession>
<evidence type="ECO:0000313" key="3">
    <source>
        <dbReference type="EMBL" id="KAF4618407.1"/>
    </source>
</evidence>
<proteinExistence type="predicted"/>
<dbReference type="AlphaFoldDB" id="A0A8H4QVY1"/>
<comment type="catalytic activity">
    <reaction evidence="2">
        <text>N(6)-D-ribulosyl-L-lysyl-[protein] + ATP = N(6)-(3-O-phospho-D-ribulosyl)-L-lysyl-[protein] + ADP + H(+)</text>
        <dbReference type="Rhea" id="RHEA:48432"/>
        <dbReference type="Rhea" id="RHEA-COMP:12103"/>
        <dbReference type="Rhea" id="RHEA-COMP:12104"/>
        <dbReference type="ChEBI" id="CHEBI:15378"/>
        <dbReference type="ChEBI" id="CHEBI:30616"/>
        <dbReference type="ChEBI" id="CHEBI:90418"/>
        <dbReference type="ChEBI" id="CHEBI:90420"/>
        <dbReference type="ChEBI" id="CHEBI:456216"/>
        <dbReference type="EC" id="2.7.1.172"/>
    </reaction>
    <physiologicalReaction direction="left-to-right" evidence="2">
        <dbReference type="Rhea" id="RHEA:48433"/>
    </physiologicalReaction>
</comment>
<organism evidence="3 4">
    <name type="scientific">Cudoniella acicularis</name>
    <dbReference type="NCBI Taxonomy" id="354080"/>
    <lineage>
        <taxon>Eukaryota</taxon>
        <taxon>Fungi</taxon>
        <taxon>Dikarya</taxon>
        <taxon>Ascomycota</taxon>
        <taxon>Pezizomycotina</taxon>
        <taxon>Leotiomycetes</taxon>
        <taxon>Helotiales</taxon>
        <taxon>Tricladiaceae</taxon>
        <taxon>Cudoniella</taxon>
    </lineage>
</organism>
<dbReference type="Gene3D" id="3.90.1200.10">
    <property type="match status" value="1"/>
</dbReference>
<name>A0A8H4QVY1_9HELO</name>
<gene>
    <name evidence="3" type="ORF">G7Y89_g14895</name>
</gene>
<evidence type="ECO:0000256" key="2">
    <source>
        <dbReference type="ARBA" id="ARBA00048655"/>
    </source>
</evidence>
<dbReference type="InterPro" id="IPR016477">
    <property type="entry name" value="Fructo-/Ketosamine-3-kinase"/>
</dbReference>
<protein>
    <recommendedName>
        <fullName evidence="1">protein-ribulosamine 3-kinase</fullName>
        <ecNumber evidence="1">2.7.1.172</ecNumber>
    </recommendedName>
</protein>
<dbReference type="PANTHER" id="PTHR12149:SF8">
    <property type="entry name" value="PROTEIN-RIBULOSAMINE 3-KINASE"/>
    <property type="match status" value="1"/>
</dbReference>
<dbReference type="SUPFAM" id="SSF56112">
    <property type="entry name" value="Protein kinase-like (PK-like)"/>
    <property type="match status" value="1"/>
</dbReference>
<dbReference type="OrthoDB" id="5772781at2759"/>
<dbReference type="EMBL" id="JAAMPI010002101">
    <property type="protein sequence ID" value="KAF4618407.1"/>
    <property type="molecule type" value="Genomic_DNA"/>
</dbReference>